<gene>
    <name evidence="1" type="ORF">LCGC14_2947670</name>
</gene>
<comment type="caution">
    <text evidence="1">The sequence shown here is derived from an EMBL/GenBank/DDBJ whole genome shotgun (WGS) entry which is preliminary data.</text>
</comment>
<evidence type="ECO:0000313" key="1">
    <source>
        <dbReference type="EMBL" id="KKK68075.1"/>
    </source>
</evidence>
<protein>
    <submittedName>
        <fullName evidence="1">Uncharacterized protein</fullName>
    </submittedName>
</protein>
<proteinExistence type="predicted"/>
<accession>A0A0F8Y3C0</accession>
<dbReference type="AlphaFoldDB" id="A0A0F8Y3C0"/>
<name>A0A0F8Y3C0_9ZZZZ</name>
<reference evidence="1" key="1">
    <citation type="journal article" date="2015" name="Nature">
        <title>Complex archaea that bridge the gap between prokaryotes and eukaryotes.</title>
        <authorList>
            <person name="Spang A."/>
            <person name="Saw J.H."/>
            <person name="Jorgensen S.L."/>
            <person name="Zaremba-Niedzwiedzka K."/>
            <person name="Martijn J."/>
            <person name="Lind A.E."/>
            <person name="van Eijk R."/>
            <person name="Schleper C."/>
            <person name="Guy L."/>
            <person name="Ettema T.J."/>
        </authorList>
    </citation>
    <scope>NUCLEOTIDE SEQUENCE</scope>
</reference>
<organism evidence="1">
    <name type="scientific">marine sediment metagenome</name>
    <dbReference type="NCBI Taxonomy" id="412755"/>
    <lineage>
        <taxon>unclassified sequences</taxon>
        <taxon>metagenomes</taxon>
        <taxon>ecological metagenomes</taxon>
    </lineage>
</organism>
<dbReference type="EMBL" id="LAZR01059303">
    <property type="protein sequence ID" value="KKK68075.1"/>
    <property type="molecule type" value="Genomic_DNA"/>
</dbReference>
<sequence>MKETARTLNKFLRDKGLGDNTEVTRYKGKYHLLHICENGVPVPLVISKDITEIKDHIDIYCLS</sequence>